<comment type="caution">
    <text evidence="2">The sequence shown here is derived from an EMBL/GenBank/DDBJ whole genome shotgun (WGS) entry which is preliminary data.</text>
</comment>
<feature type="compositionally biased region" description="Polar residues" evidence="1">
    <location>
        <begin position="368"/>
        <end position="381"/>
    </location>
</feature>
<protein>
    <submittedName>
        <fullName evidence="2">Uncharacterized protein</fullName>
    </submittedName>
</protein>
<gene>
    <name evidence="2" type="ORF">DS957_003710</name>
</gene>
<name>A0A8B3DMH6_VIBHA</name>
<evidence type="ECO:0000313" key="2">
    <source>
        <dbReference type="EMBL" id="RIW17882.1"/>
    </source>
</evidence>
<feature type="compositionally biased region" description="Polar residues" evidence="1">
    <location>
        <begin position="341"/>
        <end position="358"/>
    </location>
</feature>
<feature type="compositionally biased region" description="Polar residues" evidence="1">
    <location>
        <begin position="431"/>
        <end position="460"/>
    </location>
</feature>
<feature type="region of interest" description="Disordered" evidence="1">
    <location>
        <begin position="865"/>
        <end position="956"/>
    </location>
</feature>
<feature type="compositionally biased region" description="Basic and acidic residues" evidence="1">
    <location>
        <begin position="886"/>
        <end position="905"/>
    </location>
</feature>
<feature type="compositionally biased region" description="Basic and acidic residues" evidence="1">
    <location>
        <begin position="321"/>
        <end position="331"/>
    </location>
</feature>
<feature type="compositionally biased region" description="Low complexity" evidence="1">
    <location>
        <begin position="395"/>
        <end position="406"/>
    </location>
</feature>
<feature type="region of interest" description="Disordered" evidence="1">
    <location>
        <begin position="672"/>
        <end position="695"/>
    </location>
</feature>
<evidence type="ECO:0000313" key="3">
    <source>
        <dbReference type="Proteomes" id="UP000253437"/>
    </source>
</evidence>
<sequence>MVTNPELDDLDLGSVIDAVKSASADELAKLTEISSKLDGAPTRTGAPIVQAELDTKKVENAVKSGVENATIAVNQKPKRKNSRRNRPVAQTTTRTNEVQLDLSAPEVATQAQPTPAPVNRIADNPEPEPQQQAPEKKERTKTPTATGDVTVSVEPPAPVFERVDSLDDMPDKVEQAVKDGLSGFDGYWKDTAGKLRRKDGKYASKQETQAYNAAEVANQRQQEQIGKSNDKQVGLFAQFAGTLKEFTKDRVKASMEQDNDATDAAGAAAGGSFFYSAKEMYNLSQETREAFEDAKQSVTESGTRDAIAASKIGKLFGIKSSSEKAESEHVETTANEPAESATVSSDVSRTESLQSASEARTESDRQGVTESSVNRTSNQSGADVRDSNRSTQKVTNNERTTATDTTIASVERTDSSNLVSHTGERVRDTESTNTTASDKSSSERVTQSQVATQVNNTSQIDKAKDSQYKAEQLEVLKEQSAERKDMVNEIVDKLDEVKTAAASAGGNGGGGLMDLAGDLFDRRGRKRGRAGRGGKAGKLRSIFSKGAGAGAGGIASKGMSMAGGAFKGLSKLGGIAGKAVPFLAPALMAYDAFSGFTDTERQQETFNLKDGQEATTGQKSSMALASVLDMGGLVSGGAGLIGSALGALGFDGAQEALSFDSGDMARGIYGMFGGDTPEKEPSKPVAKPDPEKEREYSANAVEYKQADKFERESMEREADPQRLTTERVKERSQETGKSFGYTYKRMSREREQQKQERQKIADEMGIDISGKVEHPDLGTMYSPQKKGDQLKIVEQELSRRREVESLAKQGDFRNGRFIGSEPKGYMTSLNTKVAAEQQQKANAQAALDAQDFSLTPAAVTPLMANAESSVRGNERVSDIRSQQQDKAFRDGEKSQSVKLDEESIKKLARGGSSHSSTTIIQKGNKTKEATAPAKPTGSIPNNFSDRSLQRQSADLE</sequence>
<dbReference type="AlphaFoldDB" id="A0A8B3DMH6"/>
<organism evidence="2 3">
    <name type="scientific">Vibrio harveyi</name>
    <name type="common">Beneckea harveyi</name>
    <dbReference type="NCBI Taxonomy" id="669"/>
    <lineage>
        <taxon>Bacteria</taxon>
        <taxon>Pseudomonadati</taxon>
        <taxon>Pseudomonadota</taxon>
        <taxon>Gammaproteobacteria</taxon>
        <taxon>Vibrionales</taxon>
        <taxon>Vibrionaceae</taxon>
        <taxon>Vibrio</taxon>
    </lineage>
</organism>
<feature type="region of interest" description="Disordered" evidence="1">
    <location>
        <begin position="321"/>
        <end position="465"/>
    </location>
</feature>
<proteinExistence type="predicted"/>
<dbReference type="RefSeq" id="WP_114091722.1">
    <property type="nucleotide sequence ID" value="NZ_QOUW02000007.1"/>
</dbReference>
<feature type="compositionally biased region" description="Polar residues" evidence="1">
    <location>
        <begin position="938"/>
        <end position="956"/>
    </location>
</feature>
<dbReference type="EMBL" id="QOUW02000007">
    <property type="protein sequence ID" value="RIW17882.1"/>
    <property type="molecule type" value="Genomic_DNA"/>
</dbReference>
<feature type="compositionally biased region" description="Polar residues" evidence="1">
    <location>
        <begin position="88"/>
        <end position="98"/>
    </location>
</feature>
<feature type="compositionally biased region" description="Polar residues" evidence="1">
    <location>
        <begin position="912"/>
        <end position="923"/>
    </location>
</feature>
<feature type="compositionally biased region" description="Basic and acidic residues" evidence="1">
    <location>
        <begin position="676"/>
        <end position="695"/>
    </location>
</feature>
<evidence type="ECO:0000256" key="1">
    <source>
        <dbReference type="SAM" id="MobiDB-lite"/>
    </source>
</evidence>
<dbReference type="Proteomes" id="UP000253437">
    <property type="component" value="Unassembled WGS sequence"/>
</dbReference>
<feature type="compositionally biased region" description="Basic and acidic residues" evidence="1">
    <location>
        <begin position="709"/>
        <end position="734"/>
    </location>
</feature>
<accession>A0A8B3DMH6</accession>
<feature type="region of interest" description="Disordered" evidence="1">
    <location>
        <begin position="709"/>
        <end position="735"/>
    </location>
</feature>
<reference evidence="2 3" key="1">
    <citation type="submission" date="2018-08" db="EMBL/GenBank/DDBJ databases">
        <title>Vibrio harveyi strains pathogenic to white snook Centropomus viridis Lockington (1877) and potential probiotic bacteria.</title>
        <authorList>
            <person name="Soto-Rodriguez S."/>
            <person name="Gomez-Gil B."/>
            <person name="Lozano-Olvera R."/>
        </authorList>
    </citation>
    <scope>NUCLEOTIDE SEQUENCE [LARGE SCALE GENOMIC DNA]</scope>
    <source>
        <strain evidence="2 3">CAIM 1508</strain>
    </source>
</reference>
<feature type="compositionally biased region" description="Basic residues" evidence="1">
    <location>
        <begin position="76"/>
        <end position="86"/>
    </location>
</feature>
<feature type="region of interest" description="Disordered" evidence="1">
    <location>
        <begin position="69"/>
        <end position="156"/>
    </location>
</feature>